<dbReference type="InterPro" id="IPR004307">
    <property type="entry name" value="TspO_MBR"/>
</dbReference>
<evidence type="ECO:0000313" key="9">
    <source>
        <dbReference type="Proteomes" id="UP001596548"/>
    </source>
</evidence>
<evidence type="ECO:0000313" key="8">
    <source>
        <dbReference type="EMBL" id="MFC7273070.1"/>
    </source>
</evidence>
<evidence type="ECO:0000256" key="3">
    <source>
        <dbReference type="ARBA" id="ARBA00022692"/>
    </source>
</evidence>
<comment type="subcellular location">
    <subcellularLocation>
        <location evidence="1">Membrane</location>
        <topology evidence="1">Multi-pass membrane protein</topology>
    </subcellularLocation>
</comment>
<dbReference type="EMBL" id="JBHTBJ010000001">
    <property type="protein sequence ID" value="MFC7273070.1"/>
    <property type="molecule type" value="Genomic_DNA"/>
</dbReference>
<dbReference type="PANTHER" id="PTHR10057:SF0">
    <property type="entry name" value="TRANSLOCATOR PROTEIN"/>
    <property type="match status" value="1"/>
</dbReference>
<dbReference type="RefSeq" id="WP_378964548.1">
    <property type="nucleotide sequence ID" value="NZ_JBHTBJ010000001.1"/>
</dbReference>
<proteinExistence type="inferred from homology"/>
<feature type="compositionally biased region" description="Low complexity" evidence="6">
    <location>
        <begin position="71"/>
        <end position="82"/>
    </location>
</feature>
<dbReference type="PANTHER" id="PTHR10057">
    <property type="entry name" value="PERIPHERAL-TYPE BENZODIAZEPINE RECEPTOR"/>
    <property type="match status" value="1"/>
</dbReference>
<name>A0ABW2HIV8_9ACTN</name>
<keyword evidence="9" id="KW-1185">Reference proteome</keyword>
<dbReference type="Proteomes" id="UP001596548">
    <property type="component" value="Unassembled WGS sequence"/>
</dbReference>
<evidence type="ECO:0000256" key="6">
    <source>
        <dbReference type="SAM" id="MobiDB-lite"/>
    </source>
</evidence>
<comment type="caution">
    <text evidence="8">The sequence shown here is derived from an EMBL/GenBank/DDBJ whole genome shotgun (WGS) entry which is preliminary data.</text>
</comment>
<dbReference type="Pfam" id="PF03073">
    <property type="entry name" value="TspO_MBR"/>
    <property type="match status" value="1"/>
</dbReference>
<keyword evidence="4 7" id="KW-1133">Transmembrane helix</keyword>
<evidence type="ECO:0000256" key="2">
    <source>
        <dbReference type="ARBA" id="ARBA00007524"/>
    </source>
</evidence>
<gene>
    <name evidence="8" type="ORF">ACFQS1_03660</name>
</gene>
<comment type="similarity">
    <text evidence="2">Belongs to the TspO/BZRP family.</text>
</comment>
<keyword evidence="3 7" id="KW-0812">Transmembrane</keyword>
<evidence type="ECO:0000256" key="1">
    <source>
        <dbReference type="ARBA" id="ARBA00004141"/>
    </source>
</evidence>
<protein>
    <submittedName>
        <fullName evidence="8">Tryptophan-rich sensory protein</fullName>
    </submittedName>
</protein>
<evidence type="ECO:0000256" key="7">
    <source>
        <dbReference type="SAM" id="Phobius"/>
    </source>
</evidence>
<feature type="region of interest" description="Disordered" evidence="6">
    <location>
        <begin position="67"/>
        <end position="109"/>
    </location>
</feature>
<keyword evidence="5 7" id="KW-0472">Membrane</keyword>
<feature type="transmembrane region" description="Helical" evidence="7">
    <location>
        <begin position="44"/>
        <end position="65"/>
    </location>
</feature>
<accession>A0ABW2HIV8</accession>
<dbReference type="Gene3D" id="1.20.1260.100">
    <property type="entry name" value="TspO/MBR protein"/>
    <property type="match status" value="1"/>
</dbReference>
<evidence type="ECO:0000256" key="5">
    <source>
        <dbReference type="ARBA" id="ARBA00023136"/>
    </source>
</evidence>
<dbReference type="InterPro" id="IPR038330">
    <property type="entry name" value="TspO/MBR-related_sf"/>
</dbReference>
<organism evidence="8 9">
    <name type="scientific">Paractinoplanes rhizophilus</name>
    <dbReference type="NCBI Taxonomy" id="1416877"/>
    <lineage>
        <taxon>Bacteria</taxon>
        <taxon>Bacillati</taxon>
        <taxon>Actinomycetota</taxon>
        <taxon>Actinomycetes</taxon>
        <taxon>Micromonosporales</taxon>
        <taxon>Micromonosporaceae</taxon>
        <taxon>Paractinoplanes</taxon>
    </lineage>
</organism>
<feature type="compositionally biased region" description="Basic residues" evidence="6">
    <location>
        <begin position="96"/>
        <end position="109"/>
    </location>
</feature>
<evidence type="ECO:0000256" key="4">
    <source>
        <dbReference type="ARBA" id="ARBA00022989"/>
    </source>
</evidence>
<sequence>MRLPTLVKTSAAVAAAAVTGSLVTRPDSRWYRSLDKPRWQPPPAAFPIVWTALYGLLAVAGARALDRARARSGPASPGASARTWPSTPAGRWSSSARRRRAPRWPRSRC</sequence>
<dbReference type="CDD" id="cd15904">
    <property type="entry name" value="TSPO_MBR"/>
    <property type="match status" value="1"/>
</dbReference>
<reference evidence="9" key="1">
    <citation type="journal article" date="2019" name="Int. J. Syst. Evol. Microbiol.">
        <title>The Global Catalogue of Microorganisms (GCM) 10K type strain sequencing project: providing services to taxonomists for standard genome sequencing and annotation.</title>
        <authorList>
            <consortium name="The Broad Institute Genomics Platform"/>
            <consortium name="The Broad Institute Genome Sequencing Center for Infectious Disease"/>
            <person name="Wu L."/>
            <person name="Ma J."/>
        </authorList>
    </citation>
    <scope>NUCLEOTIDE SEQUENCE [LARGE SCALE GENOMIC DNA]</scope>
    <source>
        <strain evidence="9">XZYJT-10</strain>
    </source>
</reference>